<sequence>MRGLASDVVGALCARKKKKSQQRQRTNTLRRVLFRPLSLECALRGARRGTKIERQTTHRERESLAADKESDREGRLAILCVCVCVFAYAKPRLDARYERCARGTNNYQVVNSRERVDQTRTLDADTLHGSARAHVPLATNRGASASRRDKRGRPSPPRDPSSPFKKMNGFCVPWKKTQRRNQ</sequence>
<proteinExistence type="predicted"/>
<evidence type="ECO:0000313" key="2">
    <source>
        <dbReference type="EMBL" id="AVK75809.1"/>
    </source>
</evidence>
<feature type="region of interest" description="Disordered" evidence="1">
    <location>
        <begin position="125"/>
        <end position="182"/>
    </location>
</feature>
<organism evidence="2">
    <name type="scientific">Pandoravirus neocaledonia</name>
    <dbReference type="NCBI Taxonomy" id="2107708"/>
    <lineage>
        <taxon>Viruses</taxon>
        <taxon>Pandoravirus</taxon>
    </lineage>
</organism>
<reference evidence="2" key="1">
    <citation type="journal article" date="2018" name="Nat. Commun.">
        <title>Diversity and evolution of the emerging Pandoraviridae family.</title>
        <authorList>
            <person name="Legendre M."/>
            <person name="Fabre E."/>
            <person name="Poirot O."/>
            <person name="Jeudy S."/>
            <person name="Lartigue A."/>
            <person name="Alempic J.M."/>
            <person name="Beucher L."/>
            <person name="Philippe N."/>
            <person name="Bertaux L."/>
            <person name="Christo-Foroux E."/>
            <person name="Labadie K."/>
            <person name="Coute Y."/>
            <person name="Abergel C."/>
            <person name="Claverie J.M."/>
        </authorList>
    </citation>
    <scope>NUCLEOTIDE SEQUENCE [LARGE SCALE GENOMIC DNA]</scope>
    <source>
        <strain evidence="2">Neocaledonia</strain>
    </source>
</reference>
<dbReference type="Proteomes" id="UP000249287">
    <property type="component" value="Segment"/>
</dbReference>
<evidence type="ECO:0000256" key="1">
    <source>
        <dbReference type="SAM" id="MobiDB-lite"/>
    </source>
</evidence>
<accession>A0A2U7UBH5</accession>
<protein>
    <submittedName>
        <fullName evidence="2">Uncharacterized protein</fullName>
    </submittedName>
</protein>
<name>A0A2U7UBH5_9VIRU</name>
<dbReference type="KEGG" id="vg:36842132"/>
<gene>
    <name evidence="2" type="ORF">pneo_cds_202</name>
</gene>
<dbReference type="EMBL" id="MG011690">
    <property type="protein sequence ID" value="AVK75809.1"/>
    <property type="molecule type" value="Genomic_DNA"/>
</dbReference>
<dbReference type="GeneID" id="36842132"/>
<dbReference type="RefSeq" id="YP_009481812.1">
    <property type="nucleotide sequence ID" value="NC_037666.1"/>
</dbReference>